<proteinExistence type="predicted"/>
<dbReference type="KEGG" id="cprv:CYPRO_2186"/>
<dbReference type="GO" id="GO:0051536">
    <property type="term" value="F:iron-sulfur cluster binding"/>
    <property type="evidence" value="ECO:0007669"/>
    <property type="project" value="InterPro"/>
</dbReference>
<name>A0A345ULT2_9BACT</name>
<dbReference type="InterPro" id="IPR007197">
    <property type="entry name" value="rSAM"/>
</dbReference>
<evidence type="ECO:0000259" key="1">
    <source>
        <dbReference type="SMART" id="SM00729"/>
    </source>
</evidence>
<dbReference type="Proteomes" id="UP000254808">
    <property type="component" value="Chromosome"/>
</dbReference>
<accession>A0A345ULT2</accession>
<organism evidence="2 3">
    <name type="scientific">Cyclonatronum proteinivorum</name>
    <dbReference type="NCBI Taxonomy" id="1457365"/>
    <lineage>
        <taxon>Bacteria</taxon>
        <taxon>Pseudomonadati</taxon>
        <taxon>Balneolota</taxon>
        <taxon>Balneolia</taxon>
        <taxon>Balneolales</taxon>
        <taxon>Cyclonatronaceae</taxon>
        <taxon>Cyclonatronum</taxon>
    </lineage>
</organism>
<feature type="domain" description="Elp3/MiaA/NifB-like radical SAM core" evidence="1">
    <location>
        <begin position="41"/>
        <end position="258"/>
    </location>
</feature>
<dbReference type="SUPFAM" id="SSF102114">
    <property type="entry name" value="Radical SAM enzymes"/>
    <property type="match status" value="1"/>
</dbReference>
<dbReference type="InterPro" id="IPR058240">
    <property type="entry name" value="rSAM_sf"/>
</dbReference>
<reference evidence="2 3" key="1">
    <citation type="submission" date="2018-03" db="EMBL/GenBank/DDBJ databases">
        <title>Phenotypic and genomic properties of Cyclonatronum proteinivorum gen. nov., sp. nov., a haloalkaliphilic bacteroidete from soda lakes possessing Na+-translocating rhodopsin.</title>
        <authorList>
            <person name="Toshchakov S.V."/>
            <person name="Korzhenkov A."/>
            <person name="Samarov N.I."/>
            <person name="Kublanov I.V."/>
            <person name="Muntyan M.S."/>
            <person name="Sorokin D.Y."/>
        </authorList>
    </citation>
    <scope>NUCLEOTIDE SEQUENCE [LARGE SCALE GENOMIC DNA]</scope>
    <source>
        <strain evidence="2 3">Omega</strain>
    </source>
</reference>
<keyword evidence="3" id="KW-1185">Reference proteome</keyword>
<dbReference type="RefSeq" id="WP_114984623.1">
    <property type="nucleotide sequence ID" value="NZ_CP027806.1"/>
</dbReference>
<evidence type="ECO:0000313" key="3">
    <source>
        <dbReference type="Proteomes" id="UP000254808"/>
    </source>
</evidence>
<sequence length="306" mass="35151">MPNNREIVAARPEKVSGLDPFRPYHFLHEQEPGPDGKLRRVNTIFLTNRECPFKCVFCDLWKHTLDSPTPVGAIPAQIRYALERLPQADVLKLYNNGNFFDLKAIPRKDYPEIAQLCEGYERVITENHPKIGGPQVEEFRDMISGELEIAIGIESIHPEVLPRLNKQITMQDLAQTAARFREAGIALRGFILLNPPYLTNPDEIRRSCLDTIHFAFDSGFETVSIIPVRTGNGYMERLQDAGDYVPPDLRMLEDVMTEALSWKRGRVFADLWDVELFWKEKEEGFKDWQARMEELNLTQHVGAQKG</sequence>
<evidence type="ECO:0000313" key="2">
    <source>
        <dbReference type="EMBL" id="AXJ01434.1"/>
    </source>
</evidence>
<dbReference type="AlphaFoldDB" id="A0A345ULT2"/>
<dbReference type="SMART" id="SM00729">
    <property type="entry name" value="Elp3"/>
    <property type="match status" value="1"/>
</dbReference>
<dbReference type="GO" id="GO:0003824">
    <property type="term" value="F:catalytic activity"/>
    <property type="evidence" value="ECO:0007669"/>
    <property type="project" value="InterPro"/>
</dbReference>
<dbReference type="Pfam" id="PF04055">
    <property type="entry name" value="Radical_SAM"/>
    <property type="match status" value="1"/>
</dbReference>
<dbReference type="OrthoDB" id="4501995at2"/>
<dbReference type="InterPro" id="IPR006638">
    <property type="entry name" value="Elp3/MiaA/NifB-like_rSAM"/>
</dbReference>
<dbReference type="SFLD" id="SFLDS00029">
    <property type="entry name" value="Radical_SAM"/>
    <property type="match status" value="1"/>
</dbReference>
<gene>
    <name evidence="2" type="ORF">CYPRO_2186</name>
</gene>
<dbReference type="EMBL" id="CP027806">
    <property type="protein sequence ID" value="AXJ01434.1"/>
    <property type="molecule type" value="Genomic_DNA"/>
</dbReference>
<protein>
    <recommendedName>
        <fullName evidence="1">Elp3/MiaA/NifB-like radical SAM core domain-containing protein</fullName>
    </recommendedName>
</protein>